<dbReference type="Proteomes" id="UP000247892">
    <property type="component" value="Unassembled WGS sequence"/>
</dbReference>
<evidence type="ECO:0000313" key="1">
    <source>
        <dbReference type="EMBL" id="PXY17335.1"/>
    </source>
</evidence>
<organism evidence="1 2">
    <name type="scientific">Prauserella flavalba</name>
    <dbReference type="NCBI Taxonomy" id="1477506"/>
    <lineage>
        <taxon>Bacteria</taxon>
        <taxon>Bacillati</taxon>
        <taxon>Actinomycetota</taxon>
        <taxon>Actinomycetes</taxon>
        <taxon>Pseudonocardiales</taxon>
        <taxon>Pseudonocardiaceae</taxon>
        <taxon>Prauserella</taxon>
    </lineage>
</organism>
<evidence type="ECO:0000313" key="2">
    <source>
        <dbReference type="Proteomes" id="UP000247892"/>
    </source>
</evidence>
<keyword evidence="2" id="KW-1185">Reference proteome</keyword>
<name>A0A318L9R3_9PSEU</name>
<dbReference type="OrthoDB" id="3693098at2"/>
<dbReference type="RefSeq" id="WP_110344011.1">
    <property type="nucleotide sequence ID" value="NZ_MASU01000028.1"/>
</dbReference>
<sequence>MGQHTAHVDTEAVQAYPQLQRLIDLREAGWTFVHRFTDAGELRQINGMYAWPDGHVDGVRIRATTEAAAVRWNGAGRVLWEKDGGLVEVVDGLLALPVPS</sequence>
<dbReference type="EMBL" id="MASU01000028">
    <property type="protein sequence ID" value="PXY17335.1"/>
    <property type="molecule type" value="Genomic_DNA"/>
</dbReference>
<protein>
    <submittedName>
        <fullName evidence="1">Uncharacterized protein</fullName>
    </submittedName>
</protein>
<comment type="caution">
    <text evidence="1">The sequence shown here is derived from an EMBL/GenBank/DDBJ whole genome shotgun (WGS) entry which is preliminary data.</text>
</comment>
<reference evidence="1 2" key="1">
    <citation type="submission" date="2016-07" db="EMBL/GenBank/DDBJ databases">
        <title>Draft genome sequence of Prauserella sp. YIM 121212, isolated from alkaline soil.</title>
        <authorList>
            <person name="Ruckert C."/>
            <person name="Albersmeier A."/>
            <person name="Jiang C.-L."/>
            <person name="Jiang Y."/>
            <person name="Kalinowski J."/>
            <person name="Schneider O."/>
            <person name="Winkler A."/>
            <person name="Zotchev S.B."/>
        </authorList>
    </citation>
    <scope>NUCLEOTIDE SEQUENCE [LARGE SCALE GENOMIC DNA]</scope>
    <source>
        <strain evidence="1 2">YIM 121212</strain>
    </source>
</reference>
<dbReference type="AlphaFoldDB" id="A0A318L9R3"/>
<gene>
    <name evidence="1" type="ORF">BA062_37635</name>
</gene>
<proteinExistence type="predicted"/>
<accession>A0A318L9R3</accession>